<accession>A0A8C9J411</accession>
<dbReference type="GeneTree" id="ENSGT00390000011980"/>
<sequence>MVDLTELMENEVFMAFASYTTIILSKMMFMSTATAFFRLTRKSSPE</sequence>
<protein>
    <submittedName>
        <fullName evidence="2">Microsomal glutathione S-transferase 1</fullName>
    </submittedName>
</protein>
<reference evidence="2" key="1">
    <citation type="submission" date="2025-08" db="UniProtKB">
        <authorList>
            <consortium name="Ensembl"/>
        </authorList>
    </citation>
    <scope>IDENTIFICATION</scope>
</reference>
<evidence type="ECO:0000313" key="3">
    <source>
        <dbReference type="Proteomes" id="UP000675900"/>
    </source>
</evidence>
<organism evidence="2 3">
    <name type="scientific">Panthera tigris altaica</name>
    <name type="common">Siberian tiger</name>
    <dbReference type="NCBI Taxonomy" id="74533"/>
    <lineage>
        <taxon>Eukaryota</taxon>
        <taxon>Metazoa</taxon>
        <taxon>Chordata</taxon>
        <taxon>Craniata</taxon>
        <taxon>Vertebrata</taxon>
        <taxon>Euteleostomi</taxon>
        <taxon>Mammalia</taxon>
        <taxon>Eutheria</taxon>
        <taxon>Laurasiatheria</taxon>
        <taxon>Carnivora</taxon>
        <taxon>Feliformia</taxon>
        <taxon>Felidae</taxon>
        <taxon>Pantherinae</taxon>
        <taxon>Panthera</taxon>
    </lineage>
</organism>
<name>A0A8C9J411_PANTA</name>
<keyword evidence="1" id="KW-1133">Transmembrane helix</keyword>
<evidence type="ECO:0000313" key="2">
    <source>
        <dbReference type="Ensembl" id="ENSPTIP00000002637.1"/>
    </source>
</evidence>
<dbReference type="Proteomes" id="UP000675900">
    <property type="component" value="Unassembled WGS sequence"/>
</dbReference>
<dbReference type="AlphaFoldDB" id="A0A8C9J411"/>
<gene>
    <name evidence="2" type="primary">MGST1</name>
</gene>
<keyword evidence="3" id="KW-1185">Reference proteome</keyword>
<keyword evidence="1" id="KW-0812">Transmembrane</keyword>
<dbReference type="InterPro" id="IPR023352">
    <property type="entry name" value="MAPEG-like_dom_sf"/>
</dbReference>
<reference evidence="2" key="2">
    <citation type="submission" date="2025-09" db="UniProtKB">
        <authorList>
            <consortium name="Ensembl"/>
        </authorList>
    </citation>
    <scope>IDENTIFICATION</scope>
</reference>
<proteinExistence type="predicted"/>
<dbReference type="Ensembl" id="ENSPTIT00000006323.1">
    <property type="protein sequence ID" value="ENSPTIP00000002637.1"/>
    <property type="gene ID" value="ENSPTIG00000005585.1"/>
</dbReference>
<evidence type="ECO:0000256" key="1">
    <source>
        <dbReference type="SAM" id="Phobius"/>
    </source>
</evidence>
<keyword evidence="1" id="KW-0472">Membrane</keyword>
<feature type="transmembrane region" description="Helical" evidence="1">
    <location>
        <begin position="12"/>
        <end position="37"/>
    </location>
</feature>
<dbReference type="Gene3D" id="1.20.120.550">
    <property type="entry name" value="Membrane associated eicosanoid/glutathione metabolism-like domain"/>
    <property type="match status" value="1"/>
</dbReference>